<keyword evidence="2" id="KW-1185">Reference proteome</keyword>
<accession>A0A1Z4M3B7</accession>
<dbReference type="Proteomes" id="UP000218418">
    <property type="component" value="Plasmid plasmid4"/>
</dbReference>
<reference evidence="1 2" key="1">
    <citation type="submission" date="2017-06" db="EMBL/GenBank/DDBJ databases">
        <title>Genome sequencing of cyanobaciteial culture collection at National Institute for Environmental Studies (NIES).</title>
        <authorList>
            <person name="Hirose Y."/>
            <person name="Shimura Y."/>
            <person name="Fujisawa T."/>
            <person name="Nakamura Y."/>
            <person name="Kawachi M."/>
        </authorList>
    </citation>
    <scope>NUCLEOTIDE SEQUENCE [LARGE SCALE GENOMIC DNA]</scope>
    <source>
        <strain evidence="1 2">NIES-267</strain>
        <plasmid evidence="2">Plasmid4 dna</plasmid>
    </source>
</reference>
<keyword evidence="1" id="KW-0614">Plasmid</keyword>
<name>A0A1Z4M3B7_9CYAN</name>
<geneLocation type="plasmid" evidence="2">
    <name>Plasmid4 dna</name>
</geneLocation>
<protein>
    <submittedName>
        <fullName evidence="1">Uncharacterized protein</fullName>
    </submittedName>
</protein>
<evidence type="ECO:0000313" key="1">
    <source>
        <dbReference type="EMBL" id="BAY87967.1"/>
    </source>
</evidence>
<gene>
    <name evidence="1" type="ORF">NIES267_75090</name>
</gene>
<organism evidence="1 2">
    <name type="scientific">Calothrix parasitica NIES-267</name>
    <dbReference type="NCBI Taxonomy" id="1973488"/>
    <lineage>
        <taxon>Bacteria</taxon>
        <taxon>Bacillati</taxon>
        <taxon>Cyanobacteriota</taxon>
        <taxon>Cyanophyceae</taxon>
        <taxon>Nostocales</taxon>
        <taxon>Calotrichaceae</taxon>
        <taxon>Calothrix</taxon>
    </lineage>
</organism>
<sequence length="58" mass="6752">MINYNYRGFEITIEYNGLVDWGYQISGFPCPRDNWDYISSVLALSAAQREIDLICISR</sequence>
<proteinExistence type="predicted"/>
<evidence type="ECO:0000313" key="2">
    <source>
        <dbReference type="Proteomes" id="UP000218418"/>
    </source>
</evidence>
<dbReference type="AlphaFoldDB" id="A0A1Z4M3B7"/>
<dbReference type="EMBL" id="AP018231">
    <property type="protein sequence ID" value="BAY87967.1"/>
    <property type="molecule type" value="Genomic_DNA"/>
</dbReference>